<comment type="caution">
    <text evidence="1">The sequence shown here is derived from an EMBL/GenBank/DDBJ whole genome shotgun (WGS) entry which is preliminary data.</text>
</comment>
<accession>A0A2T6ZLG5</accession>
<dbReference type="Proteomes" id="UP000244722">
    <property type="component" value="Unassembled WGS sequence"/>
</dbReference>
<evidence type="ECO:0000313" key="1">
    <source>
        <dbReference type="EMBL" id="PUU76332.1"/>
    </source>
</evidence>
<organism evidence="1 2">
    <name type="scientific">Tuber borchii</name>
    <name type="common">White truffle</name>
    <dbReference type="NCBI Taxonomy" id="42251"/>
    <lineage>
        <taxon>Eukaryota</taxon>
        <taxon>Fungi</taxon>
        <taxon>Dikarya</taxon>
        <taxon>Ascomycota</taxon>
        <taxon>Pezizomycotina</taxon>
        <taxon>Pezizomycetes</taxon>
        <taxon>Pezizales</taxon>
        <taxon>Tuberaceae</taxon>
        <taxon>Tuber</taxon>
    </lineage>
</organism>
<reference evidence="1 2" key="1">
    <citation type="submission" date="2017-04" db="EMBL/GenBank/DDBJ databases">
        <title>Draft genome sequence of Tuber borchii Vittad., a whitish edible truffle.</title>
        <authorList>
            <consortium name="DOE Joint Genome Institute"/>
            <person name="Murat C."/>
            <person name="Kuo A."/>
            <person name="Barry K.W."/>
            <person name="Clum A."/>
            <person name="Dockter R.B."/>
            <person name="Fauchery L."/>
            <person name="Iotti M."/>
            <person name="Kohler A."/>
            <person name="Labutti K."/>
            <person name="Lindquist E.A."/>
            <person name="Lipzen A."/>
            <person name="Ohm R.A."/>
            <person name="Wang M."/>
            <person name="Grigoriev I.V."/>
            <person name="Zambonelli A."/>
            <person name="Martin F.M."/>
        </authorList>
    </citation>
    <scope>NUCLEOTIDE SEQUENCE [LARGE SCALE GENOMIC DNA]</scope>
    <source>
        <strain evidence="1 2">Tbo3840</strain>
    </source>
</reference>
<gene>
    <name evidence="1" type="ORF">B9Z19DRAFT_257208</name>
</gene>
<dbReference type="EMBL" id="NESQ01000191">
    <property type="protein sequence ID" value="PUU76332.1"/>
    <property type="molecule type" value="Genomic_DNA"/>
</dbReference>
<proteinExistence type="predicted"/>
<name>A0A2T6ZLG5_TUBBO</name>
<dbReference type="AlphaFoldDB" id="A0A2T6ZLG5"/>
<sequence length="106" mass="11716">MRDFPRFRTCSKRGIRPPDPYLTVFETVFCLGETAFSQNGPGLLAIGQRRKRNPPTATACALGVAGVHVSGLNPLRNPRESRNVTLASLFVLNQLWTTSRAFSRPS</sequence>
<evidence type="ECO:0000313" key="2">
    <source>
        <dbReference type="Proteomes" id="UP000244722"/>
    </source>
</evidence>
<protein>
    <submittedName>
        <fullName evidence="1">Uncharacterized protein</fullName>
    </submittedName>
</protein>
<keyword evidence="2" id="KW-1185">Reference proteome</keyword>